<evidence type="ECO:0000313" key="1">
    <source>
        <dbReference type="EMBL" id="HIH64279.1"/>
    </source>
</evidence>
<dbReference type="Pfam" id="PF09376">
    <property type="entry name" value="NurA"/>
    <property type="match status" value="1"/>
</dbReference>
<dbReference type="SMART" id="SM00933">
    <property type="entry name" value="NurA"/>
    <property type="match status" value="1"/>
</dbReference>
<accession>A0A7J4MU66</accession>
<protein>
    <submittedName>
        <fullName evidence="1">DNA double-strand break repair nuclease NurA</fullName>
    </submittedName>
</protein>
<comment type="caution">
    <text evidence="1">The sequence shown here is derived from an EMBL/GenBank/DDBJ whole genome shotgun (WGS) entry which is preliminary data.</text>
</comment>
<dbReference type="EMBL" id="DUHT01000012">
    <property type="protein sequence ID" value="HIH64279.1"/>
    <property type="molecule type" value="Genomic_DNA"/>
</dbReference>
<name>A0A7J4MU66_METTF</name>
<reference evidence="2" key="1">
    <citation type="journal article" date="2020" name="bioRxiv">
        <title>A rank-normalized archaeal taxonomy based on genome phylogeny resolves widespread incomplete and uneven classifications.</title>
        <authorList>
            <person name="Rinke C."/>
            <person name="Chuvochina M."/>
            <person name="Mussig A.J."/>
            <person name="Chaumeil P.-A."/>
            <person name="Waite D.W."/>
            <person name="Whitman W.B."/>
            <person name="Parks D.H."/>
            <person name="Hugenholtz P."/>
        </authorList>
    </citation>
    <scope>NUCLEOTIDE SEQUENCE [LARGE SCALE GENOMIC DNA]</scope>
</reference>
<organism evidence="1 2">
    <name type="scientific">Methanothermobacter thermautotrophicus</name>
    <name type="common">Methanobacterium thermoformicicum</name>
    <dbReference type="NCBI Taxonomy" id="145262"/>
    <lineage>
        <taxon>Archaea</taxon>
        <taxon>Methanobacteriati</taxon>
        <taxon>Methanobacteriota</taxon>
        <taxon>Methanomada group</taxon>
        <taxon>Methanobacteria</taxon>
        <taxon>Methanobacteriales</taxon>
        <taxon>Methanobacteriaceae</taxon>
        <taxon>Methanothermobacter</taxon>
    </lineage>
</organism>
<proteinExistence type="predicted"/>
<dbReference type="InterPro" id="IPR018977">
    <property type="entry name" value="NurA_domain"/>
</dbReference>
<dbReference type="Proteomes" id="UP000538031">
    <property type="component" value="Unassembled WGS sequence"/>
</dbReference>
<evidence type="ECO:0000313" key="2">
    <source>
        <dbReference type="Proteomes" id="UP000538031"/>
    </source>
</evidence>
<dbReference type="AlphaFoldDB" id="A0A7J4MU66"/>
<gene>
    <name evidence="1" type="ORF">HA285_01530</name>
</gene>
<sequence>MGDFLLDVLDKIAQTLEGIVRADVGRPYFKSSEYRVHDFTADGFIPLQEGEKRLMAFIDGGNSPIVEGPAISVQINRVALGLFRGEQRIQPDMPARIEFFSVMKFHPEDGTYRFQLHPLREEYREFLPDEDNLQLELKDAERAEESDLKGLPRKFAEWTMATGALNELDDGDILVRDGSLRASFEREKGYIRRLGDEAMDIHVAGLSKTCTLYTTTSMSLLAAVGRLAADCNMEGGWCYHPVAVTTDRLTTITAVKLNPAGRIFRMDILGECGKDEAMEVASTLSLNARDACFPGYPYGLVDVDMRARVSGDEVEIYRRRLLSQIRDRKVLEAIRDEMNTLNYHDELNRYAGED</sequence>